<dbReference type="EC" id="2.7.13.3" evidence="3"/>
<evidence type="ECO:0000256" key="4">
    <source>
        <dbReference type="ARBA" id="ARBA00022475"/>
    </source>
</evidence>
<dbReference type="AlphaFoldDB" id="A0AA48K916"/>
<protein>
    <recommendedName>
        <fullName evidence="3">histidine kinase</fullName>
        <ecNumber evidence="3">2.7.13.3</ecNumber>
    </recommendedName>
</protein>
<dbReference type="PANTHER" id="PTHR44936">
    <property type="entry name" value="SENSOR PROTEIN CREC"/>
    <property type="match status" value="1"/>
</dbReference>
<feature type="transmembrane region" description="Helical" evidence="10">
    <location>
        <begin position="12"/>
        <end position="35"/>
    </location>
</feature>
<dbReference type="KEGG" id="msil:METEAL_10310"/>
<dbReference type="RefSeq" id="WP_316414759.1">
    <property type="nucleotide sequence ID" value="NZ_AP027080.1"/>
</dbReference>
<keyword evidence="13" id="KW-1185">Reference proteome</keyword>
<dbReference type="SMART" id="SM00387">
    <property type="entry name" value="HATPase_c"/>
    <property type="match status" value="1"/>
</dbReference>
<evidence type="ECO:0000256" key="1">
    <source>
        <dbReference type="ARBA" id="ARBA00000085"/>
    </source>
</evidence>
<dbReference type="PRINTS" id="PR00344">
    <property type="entry name" value="BCTRLSENSOR"/>
</dbReference>
<keyword evidence="8 12" id="KW-0418">Kinase</keyword>
<dbReference type="SUPFAM" id="SSF55874">
    <property type="entry name" value="ATPase domain of HSP90 chaperone/DNA topoisomerase II/histidine kinase"/>
    <property type="match status" value="1"/>
</dbReference>
<keyword evidence="5" id="KW-0597">Phosphoprotein</keyword>
<feature type="domain" description="Histidine kinase" evidence="11">
    <location>
        <begin position="210"/>
        <end position="416"/>
    </location>
</feature>
<dbReference type="Pfam" id="PF02518">
    <property type="entry name" value="HATPase_c"/>
    <property type="match status" value="1"/>
</dbReference>
<feature type="transmembrane region" description="Helical" evidence="10">
    <location>
        <begin position="74"/>
        <end position="92"/>
    </location>
</feature>
<dbReference type="GO" id="GO:0005886">
    <property type="term" value="C:plasma membrane"/>
    <property type="evidence" value="ECO:0007669"/>
    <property type="project" value="UniProtKB-SubCell"/>
</dbReference>
<organism evidence="12 13">
    <name type="scientific">Mesoterricola silvestris</name>
    <dbReference type="NCBI Taxonomy" id="2927979"/>
    <lineage>
        <taxon>Bacteria</taxon>
        <taxon>Pseudomonadati</taxon>
        <taxon>Acidobacteriota</taxon>
        <taxon>Holophagae</taxon>
        <taxon>Holophagales</taxon>
        <taxon>Holophagaceae</taxon>
        <taxon>Mesoterricola</taxon>
    </lineage>
</organism>
<feature type="transmembrane region" description="Helical" evidence="10">
    <location>
        <begin position="123"/>
        <end position="142"/>
    </location>
</feature>
<evidence type="ECO:0000256" key="3">
    <source>
        <dbReference type="ARBA" id="ARBA00012438"/>
    </source>
</evidence>
<name>A0AA48K916_9BACT</name>
<sequence>MTYPIPGLSYAWLVRLRWITVAAQAAAILLAARLLPGALPVPALLGLVAAGAASNAALAWFLRRPEPPPRHLPGAALALDILLLTGLLYGSGGPANPFTALYLVQITLAAVVMRGGWAWGLSLLAASGYGLLFFWNVHVHALGHMDHGGQGMSLHLLGMWVAFAITASLIAMFVGKVTEALRTREEDLARLRERDARHAKLAALTTLAAGVAHELGSPLGTIAVAAGELQREAEAMGRPGEALAGDAALIRREVHRCRGILDQMADPSGALFGEDPRPVAWGEVAALVAAQAPPEVRFEVPAGTAGPLPVQGLVRTLRALLANALEACPEPGGILVRAWEEPGAWNLEVVDRGRGMAPEVLARAGDPFFTTKEAGEGMGLGLFLARTFAEQLGGGLTLQSSPGAGTRVRMRWPGHG</sequence>
<evidence type="ECO:0000256" key="8">
    <source>
        <dbReference type="ARBA" id="ARBA00022777"/>
    </source>
</evidence>
<evidence type="ECO:0000256" key="7">
    <source>
        <dbReference type="ARBA" id="ARBA00022741"/>
    </source>
</evidence>
<dbReference type="InterPro" id="IPR005467">
    <property type="entry name" value="His_kinase_dom"/>
</dbReference>
<dbReference type="SUPFAM" id="SSF47384">
    <property type="entry name" value="Homodimeric domain of signal transducing histidine kinase"/>
    <property type="match status" value="1"/>
</dbReference>
<dbReference type="InterPro" id="IPR003594">
    <property type="entry name" value="HATPase_dom"/>
</dbReference>
<comment type="subcellular location">
    <subcellularLocation>
        <location evidence="2">Cell membrane</location>
        <topology evidence="2">Multi-pass membrane protein</topology>
    </subcellularLocation>
</comment>
<evidence type="ECO:0000256" key="5">
    <source>
        <dbReference type="ARBA" id="ARBA00022553"/>
    </source>
</evidence>
<dbReference type="PROSITE" id="PS50109">
    <property type="entry name" value="HIS_KIN"/>
    <property type="match status" value="1"/>
</dbReference>
<dbReference type="InterPro" id="IPR003661">
    <property type="entry name" value="HisK_dim/P_dom"/>
</dbReference>
<evidence type="ECO:0000313" key="13">
    <source>
        <dbReference type="Proteomes" id="UP001238179"/>
    </source>
</evidence>
<comment type="catalytic activity">
    <reaction evidence="1">
        <text>ATP + protein L-histidine = ADP + protein N-phospho-L-histidine.</text>
        <dbReference type="EC" id="2.7.13.3"/>
    </reaction>
</comment>
<keyword evidence="10" id="KW-1133">Transmembrane helix</keyword>
<feature type="transmembrane region" description="Helical" evidence="10">
    <location>
        <begin position="41"/>
        <end position="62"/>
    </location>
</feature>
<gene>
    <name evidence="12" type="primary">roxS</name>
    <name evidence="12" type="ORF">METEAL_10310</name>
</gene>
<dbReference type="EMBL" id="AP027080">
    <property type="protein sequence ID" value="BDU71857.1"/>
    <property type="molecule type" value="Genomic_DNA"/>
</dbReference>
<evidence type="ECO:0000313" key="12">
    <source>
        <dbReference type="EMBL" id="BDU71857.1"/>
    </source>
</evidence>
<dbReference type="Gene3D" id="1.10.287.130">
    <property type="match status" value="1"/>
</dbReference>
<dbReference type="PANTHER" id="PTHR44936:SF10">
    <property type="entry name" value="SENSOR PROTEIN RSTB"/>
    <property type="match status" value="1"/>
</dbReference>
<dbReference type="GO" id="GO:0005524">
    <property type="term" value="F:ATP binding"/>
    <property type="evidence" value="ECO:0007669"/>
    <property type="project" value="UniProtKB-KW"/>
</dbReference>
<feature type="transmembrane region" description="Helical" evidence="10">
    <location>
        <begin position="154"/>
        <end position="174"/>
    </location>
</feature>
<dbReference type="Gene3D" id="3.30.565.10">
    <property type="entry name" value="Histidine kinase-like ATPase, C-terminal domain"/>
    <property type="match status" value="1"/>
</dbReference>
<dbReference type="InterPro" id="IPR050980">
    <property type="entry name" value="2C_sensor_his_kinase"/>
</dbReference>
<evidence type="ECO:0000256" key="6">
    <source>
        <dbReference type="ARBA" id="ARBA00022679"/>
    </source>
</evidence>
<dbReference type="InterPro" id="IPR036890">
    <property type="entry name" value="HATPase_C_sf"/>
</dbReference>
<proteinExistence type="predicted"/>
<keyword evidence="10" id="KW-0472">Membrane</keyword>
<dbReference type="SMART" id="SM00388">
    <property type="entry name" value="HisKA"/>
    <property type="match status" value="1"/>
</dbReference>
<dbReference type="Proteomes" id="UP001238179">
    <property type="component" value="Chromosome"/>
</dbReference>
<reference evidence="13" key="1">
    <citation type="journal article" date="2023" name="Int. J. Syst. Evol. Microbiol.">
        <title>Mesoterricola silvestris gen. nov., sp. nov., Mesoterricola sediminis sp. nov., Geothrix oryzae sp. nov., Geothrix edaphica sp. nov., Geothrix rubra sp. nov., and Geothrix limicola sp. nov., six novel members of Acidobacteriota isolated from soils.</title>
        <authorList>
            <person name="Itoh H."/>
            <person name="Sugisawa Y."/>
            <person name="Mise K."/>
            <person name="Xu Z."/>
            <person name="Kuniyasu M."/>
            <person name="Ushijima N."/>
            <person name="Kawano K."/>
            <person name="Kobayashi E."/>
            <person name="Shiratori Y."/>
            <person name="Masuda Y."/>
            <person name="Senoo K."/>
        </authorList>
    </citation>
    <scope>NUCLEOTIDE SEQUENCE [LARGE SCALE GENOMIC DNA]</scope>
    <source>
        <strain evidence="13">W79</strain>
    </source>
</reference>
<keyword evidence="9" id="KW-0067">ATP-binding</keyword>
<accession>A0AA48K916</accession>
<keyword evidence="4" id="KW-1003">Cell membrane</keyword>
<dbReference type="InterPro" id="IPR004358">
    <property type="entry name" value="Sig_transdc_His_kin-like_C"/>
</dbReference>
<evidence type="ECO:0000256" key="9">
    <source>
        <dbReference type="ARBA" id="ARBA00022840"/>
    </source>
</evidence>
<dbReference type="CDD" id="cd00082">
    <property type="entry name" value="HisKA"/>
    <property type="match status" value="1"/>
</dbReference>
<keyword evidence="6" id="KW-0808">Transferase</keyword>
<evidence type="ECO:0000259" key="11">
    <source>
        <dbReference type="PROSITE" id="PS50109"/>
    </source>
</evidence>
<dbReference type="GO" id="GO:0000155">
    <property type="term" value="F:phosphorelay sensor kinase activity"/>
    <property type="evidence" value="ECO:0007669"/>
    <property type="project" value="InterPro"/>
</dbReference>
<evidence type="ECO:0000256" key="2">
    <source>
        <dbReference type="ARBA" id="ARBA00004651"/>
    </source>
</evidence>
<dbReference type="InterPro" id="IPR036097">
    <property type="entry name" value="HisK_dim/P_sf"/>
</dbReference>
<keyword evidence="10" id="KW-0812">Transmembrane</keyword>
<evidence type="ECO:0000256" key="10">
    <source>
        <dbReference type="SAM" id="Phobius"/>
    </source>
</evidence>
<dbReference type="Pfam" id="PF25323">
    <property type="entry name" value="6TM_PilS"/>
    <property type="match status" value="1"/>
</dbReference>
<keyword evidence="7" id="KW-0547">Nucleotide-binding</keyword>